<organism evidence="4">
    <name type="scientific">hydrothermal vent metagenome</name>
    <dbReference type="NCBI Taxonomy" id="652676"/>
    <lineage>
        <taxon>unclassified sequences</taxon>
        <taxon>metagenomes</taxon>
        <taxon>ecological metagenomes</taxon>
    </lineage>
</organism>
<dbReference type="InterPro" id="IPR027291">
    <property type="entry name" value="Glyco_hydro_38_N_sf"/>
</dbReference>
<evidence type="ECO:0000256" key="1">
    <source>
        <dbReference type="ARBA" id="ARBA00006821"/>
    </source>
</evidence>
<keyword evidence="4" id="KW-0326">Glycosidase</keyword>
<dbReference type="CDD" id="cd10796">
    <property type="entry name" value="GH57N_APU"/>
    <property type="match status" value="1"/>
</dbReference>
<dbReference type="SUPFAM" id="SSF88713">
    <property type="entry name" value="Glycoside hydrolase/deacetylase"/>
    <property type="match status" value="1"/>
</dbReference>
<name>A0A1W1BAV0_9ZZZZ</name>
<dbReference type="AlphaFoldDB" id="A0A1W1BAV0"/>
<dbReference type="Pfam" id="PF03065">
    <property type="entry name" value="Glyco_hydro_57"/>
    <property type="match status" value="1"/>
</dbReference>
<keyword evidence="2" id="KW-0119">Carbohydrate metabolism</keyword>
<dbReference type="GO" id="GO:0005975">
    <property type="term" value="P:carbohydrate metabolic process"/>
    <property type="evidence" value="ECO:0007669"/>
    <property type="project" value="InterPro"/>
</dbReference>
<dbReference type="PANTHER" id="PTHR36306:SF1">
    <property type="entry name" value="ALPHA-AMYLASE-RELATED"/>
    <property type="match status" value="1"/>
</dbReference>
<evidence type="ECO:0000313" key="4">
    <source>
        <dbReference type="EMBL" id="SFV50589.1"/>
    </source>
</evidence>
<evidence type="ECO:0000256" key="2">
    <source>
        <dbReference type="ARBA" id="ARBA00023277"/>
    </source>
</evidence>
<protein>
    <submittedName>
        <fullName evidence="4">Amylopullulanase</fullName>
        <ecNumber evidence="4">3.2.1.1</ecNumber>
        <ecNumber evidence="4">3.2.1.41</ecNumber>
    </submittedName>
</protein>
<reference evidence="4" key="1">
    <citation type="submission" date="2016-10" db="EMBL/GenBank/DDBJ databases">
        <authorList>
            <person name="de Groot N.N."/>
        </authorList>
    </citation>
    <scope>NUCLEOTIDE SEQUENCE</scope>
</reference>
<sequence length="669" mass="78557">MKSSNPKIELSFLWHMHQPDYRDAKGIMRMPWVFLHAIKDYYDMPWMLSKFPQLKASFNLTPPLIEQLKLYENPLDNDYFLSLWYKEPNELNQNQRDWLIKSCKSANYEMMIKKSHRYLELYNKEKLTDSELIDLEILFILAWSGPYIRLHSSVVQELLTKSNFTSLDKIKLFDILIKFVSTILPFYSSLLKSKQISLSTTPYNHPILPLLLDMDNIQKANPNSIAPNNSISLYDDAKEQVSRAIKLYKDVFKEEPIGFWPAEGAVDEGTIDIYKEFGIKWIATDEAILFKSLDNHNRSNLYKPYIKDGLNIYFRDHGLSDLFGFDYRFKPPSQAVEHFIESLKSLQSENSNETNTVFVILDGENAWEYYQSNGYSFFMQLYEELVELNWCKTTTMDEIAFRDKSIPLDSLASGSWIYGDFVTWSGHPQKNRAWEMIFNTKKDYLKIEDTLSDEVKEKIKFHFLASECSDWFWWYGDDHNTSFAVEFDKLFRGHLITIYELMKKSVPVTILTPIINKENTTPIISSPKDLISPSINKKQNNFFEWINAGVIYENSFYSTMDRVRGPIEIIKYGFDKENIYILFEGNVDELEENTLLISSKFLEKDILSKIKITNNSSIEFSINRNLFNSSSDIELHFEIQRENEIIQSLPSYGVLEINLDIDYSQNWFV</sequence>
<dbReference type="EC" id="3.2.1.1" evidence="4"/>
<evidence type="ECO:0000259" key="3">
    <source>
        <dbReference type="Pfam" id="PF03065"/>
    </source>
</evidence>
<dbReference type="GO" id="GO:0051060">
    <property type="term" value="F:pullulanase activity"/>
    <property type="evidence" value="ECO:0007669"/>
    <property type="project" value="UniProtKB-EC"/>
</dbReference>
<keyword evidence="4" id="KW-0378">Hydrolase</keyword>
<proteinExistence type="inferred from homology"/>
<dbReference type="Gene3D" id="3.20.110.10">
    <property type="entry name" value="Glycoside hydrolase 38, N terminal domain"/>
    <property type="match status" value="1"/>
</dbReference>
<dbReference type="InterPro" id="IPR004300">
    <property type="entry name" value="Glyco_hydro_57_N"/>
</dbReference>
<feature type="domain" description="Glycoside hydrolase family 57 N-terminal" evidence="3">
    <location>
        <begin position="11"/>
        <end position="400"/>
    </location>
</feature>
<dbReference type="InterPro" id="IPR011330">
    <property type="entry name" value="Glyco_hydro/deAcase_b/a-brl"/>
</dbReference>
<comment type="similarity">
    <text evidence="1">Belongs to the glycosyl hydrolase 57 family.</text>
</comment>
<accession>A0A1W1BAV0</accession>
<gene>
    <name evidence="4" type="ORF">MNB_SV-9-287</name>
</gene>
<dbReference type="EMBL" id="FPHG01000002">
    <property type="protein sequence ID" value="SFV50589.1"/>
    <property type="molecule type" value="Genomic_DNA"/>
</dbReference>
<dbReference type="GO" id="GO:0004556">
    <property type="term" value="F:alpha-amylase activity"/>
    <property type="evidence" value="ECO:0007669"/>
    <property type="project" value="UniProtKB-EC"/>
</dbReference>
<dbReference type="InterPro" id="IPR052046">
    <property type="entry name" value="GH57_Enzymes"/>
</dbReference>
<dbReference type="PANTHER" id="PTHR36306">
    <property type="entry name" value="ALPHA-AMYLASE-RELATED-RELATED"/>
    <property type="match status" value="1"/>
</dbReference>
<dbReference type="EC" id="3.2.1.41" evidence="4"/>